<dbReference type="AlphaFoldDB" id="A0A397TIB2"/>
<dbReference type="CDD" id="cd00167">
    <property type="entry name" value="SANT"/>
    <property type="match status" value="1"/>
</dbReference>
<feature type="domain" description="Myb-like" evidence="1">
    <location>
        <begin position="13"/>
        <end position="55"/>
    </location>
</feature>
<dbReference type="SUPFAM" id="SSF46689">
    <property type="entry name" value="Homeodomain-like"/>
    <property type="match status" value="1"/>
</dbReference>
<feature type="domain" description="SANT" evidence="2">
    <location>
        <begin position="13"/>
        <end position="59"/>
    </location>
</feature>
<organism evidence="4 5">
    <name type="scientific">Glomus cerebriforme</name>
    <dbReference type="NCBI Taxonomy" id="658196"/>
    <lineage>
        <taxon>Eukaryota</taxon>
        <taxon>Fungi</taxon>
        <taxon>Fungi incertae sedis</taxon>
        <taxon>Mucoromycota</taxon>
        <taxon>Glomeromycotina</taxon>
        <taxon>Glomeromycetes</taxon>
        <taxon>Glomerales</taxon>
        <taxon>Glomeraceae</taxon>
        <taxon>Glomus</taxon>
    </lineage>
</organism>
<comment type="caution">
    <text evidence="4">The sequence shown here is derived from an EMBL/GenBank/DDBJ whole genome shotgun (WGS) entry which is preliminary data.</text>
</comment>
<sequence>MRRQQHHLPLLHWSRNETRKLISYVNEFGENWEQVATLLGSRNALECERRYRRLIRKNNRRSHK</sequence>
<dbReference type="OrthoDB" id="2143914at2759"/>
<dbReference type="InterPro" id="IPR017930">
    <property type="entry name" value="Myb_dom"/>
</dbReference>
<reference evidence="4 5" key="1">
    <citation type="submission" date="2018-06" db="EMBL/GenBank/DDBJ databases">
        <title>Comparative genomics reveals the genomic features of Rhizophagus irregularis, R. cerebriforme, R. diaphanum and Gigaspora rosea, and their symbiotic lifestyle signature.</title>
        <authorList>
            <person name="Morin E."/>
            <person name="San Clemente H."/>
            <person name="Chen E.C.H."/>
            <person name="De La Providencia I."/>
            <person name="Hainaut M."/>
            <person name="Kuo A."/>
            <person name="Kohler A."/>
            <person name="Murat C."/>
            <person name="Tang N."/>
            <person name="Roy S."/>
            <person name="Loubradou J."/>
            <person name="Henrissat B."/>
            <person name="Grigoriev I.V."/>
            <person name="Corradi N."/>
            <person name="Roux C."/>
            <person name="Martin F.M."/>
        </authorList>
    </citation>
    <scope>NUCLEOTIDE SEQUENCE [LARGE SCALE GENOMIC DNA]</scope>
    <source>
        <strain evidence="4 5">DAOM 227022</strain>
    </source>
</reference>
<dbReference type="Pfam" id="PF13921">
    <property type="entry name" value="Myb_DNA-bind_6"/>
    <property type="match status" value="1"/>
</dbReference>
<name>A0A397TIB2_9GLOM</name>
<dbReference type="InterPro" id="IPR001005">
    <property type="entry name" value="SANT/Myb"/>
</dbReference>
<evidence type="ECO:0000259" key="1">
    <source>
        <dbReference type="PROSITE" id="PS50090"/>
    </source>
</evidence>
<evidence type="ECO:0000259" key="2">
    <source>
        <dbReference type="PROSITE" id="PS51293"/>
    </source>
</evidence>
<evidence type="ECO:0000313" key="4">
    <source>
        <dbReference type="EMBL" id="RIA97119.1"/>
    </source>
</evidence>
<dbReference type="SMART" id="SM00717">
    <property type="entry name" value="SANT"/>
    <property type="match status" value="1"/>
</dbReference>
<dbReference type="PROSITE" id="PS51294">
    <property type="entry name" value="HTH_MYB"/>
    <property type="match status" value="1"/>
</dbReference>
<feature type="domain" description="HTH myb-type" evidence="3">
    <location>
        <begin position="13"/>
        <end position="59"/>
    </location>
</feature>
<dbReference type="InterPro" id="IPR009057">
    <property type="entry name" value="Homeodomain-like_sf"/>
</dbReference>
<evidence type="ECO:0000313" key="5">
    <source>
        <dbReference type="Proteomes" id="UP000265703"/>
    </source>
</evidence>
<proteinExistence type="predicted"/>
<accession>A0A397TIB2</accession>
<keyword evidence="5" id="KW-1185">Reference proteome</keyword>
<dbReference type="Gene3D" id="1.10.10.60">
    <property type="entry name" value="Homeodomain-like"/>
    <property type="match status" value="1"/>
</dbReference>
<gene>
    <name evidence="4" type="ORF">C1645_753323</name>
</gene>
<dbReference type="PROSITE" id="PS50090">
    <property type="entry name" value="MYB_LIKE"/>
    <property type="match status" value="1"/>
</dbReference>
<dbReference type="Proteomes" id="UP000265703">
    <property type="component" value="Unassembled WGS sequence"/>
</dbReference>
<evidence type="ECO:0000259" key="3">
    <source>
        <dbReference type="PROSITE" id="PS51294"/>
    </source>
</evidence>
<dbReference type="EMBL" id="QKYT01000034">
    <property type="protein sequence ID" value="RIA97119.1"/>
    <property type="molecule type" value="Genomic_DNA"/>
</dbReference>
<dbReference type="PROSITE" id="PS51293">
    <property type="entry name" value="SANT"/>
    <property type="match status" value="1"/>
</dbReference>
<protein>
    <submittedName>
        <fullName evidence="4">Uncharacterized protein</fullName>
    </submittedName>
</protein>
<dbReference type="InterPro" id="IPR017884">
    <property type="entry name" value="SANT_dom"/>
</dbReference>